<dbReference type="NCBIfam" id="NF038325">
    <property type="entry name" value="DISARM_DrmAS"/>
    <property type="match status" value="1"/>
</dbReference>
<reference evidence="2 3" key="1">
    <citation type="submission" date="2023-09" db="EMBL/GenBank/DDBJ databases">
        <title>Microbial mechanism of fulvic acid promoting antimony reduction mineralization in rice fields.</title>
        <authorList>
            <person name="Chen G."/>
            <person name="Lan J."/>
        </authorList>
    </citation>
    <scope>NUCLEOTIDE SEQUENCE [LARGE SCALE GENOMIC DNA]</scope>
    <source>
        <strain evidence="2 3">PS1</strain>
    </source>
</reference>
<name>A0ABY9VLJ2_9BACI</name>
<dbReference type="SUPFAM" id="SSF52540">
    <property type="entry name" value="P-loop containing nucleoside triphosphate hydrolases"/>
    <property type="match status" value="2"/>
</dbReference>
<dbReference type="SMART" id="SM00490">
    <property type="entry name" value="HELICc"/>
    <property type="match status" value="1"/>
</dbReference>
<keyword evidence="2" id="KW-0067">ATP-binding</keyword>
<keyword evidence="2" id="KW-0378">Hydrolase</keyword>
<sequence length="1112" mass="126876">MSNETRKAREELLDRLRNELVGPEIDQEKLENKPLQRYLAGILWPMKSSVASIEDENELVHGKETSQESIEQIAPLAKAMNPSAIGISFLVDKAQPKINVDVTFGMYEELDDNYWQRIPLELKSYTIDLHKDLGKKHSKSILKDDNNNQELKERIRLEWIVREYKNSFAVSLFLVNRYVQEVDEYEIDHKCVFQPKIKVRSESSESIMVRNAFSDNEKGFQDDDTQSNELLYRNESVFAVGHNVSVMWNQVNQETVKAGYLETEIIPAHEIPMVIPPDWNKGGTLNMEELSVIENPSKVREALQPLINEYRKWIRQRRNEIDLLESKYVETANKHIDNCDKSVDRMEKGLNKIENDADVFKAFIFANKVMAKQRSHSEAIEKKISPDKVQSFWRPFQIAFFLQNIEGIVNPSSNDRKIADLLWFPTGGGKTEAYLGLAAFTIGYRRLSNIEGYRTDAGVSVIMRYTLRLLTIQQFQRATAMICACEELRKESPENWGENRFRIGLWVGDSSVPNSYDDAKKVISAREEAIKNNNNDSYSSNIKGTPVQLVSCPWCGTKLVDKDNPKVFLSAYKAKDKKRRILISCPNRNCSFHRHNSDGEGLPVLLTDEEIYRLLPDMVIATVDKFARMPWQPEIQNLFGKVKGEVDHWGFISHGKNKIEQNNAKNVARSLVITNNQPIHPPNLIIQDELHLISGPLGTMVGLYETAVDYLSSIEFEDEVIGPKVIASTATIKNANKQIEGLYKRDTQIFPSPGLIHNDSFFARQRPIEEMPGRVYVGVFAPGRSMKTTLLRIMANLLSSVTAMEKDYDHNSLDPYQTIVGYFNSLRELGGAVRLIEDDVPARMKTLENQFDEGSIYKFIKRELEPDVPELTSRIDSGKIPELLDRLQQVYHSDGDIKPVDVLLASNMISVGVDVSRLGLMVVNGQPKTTAEFIQSTSRVGRKYPGFIVTSYNWARPRDISHYEEFYAYHSALYRYVEPISVTPFSSRARDKGLAAVLVSMFRLGNPSLSPNNAASNLETVNEQIENIFKIFTDRARSMNVDPSEVERHLEKLKDDWETDAERSVLNYSKKVKDNESNLLYPSGKERASGTFKTPNSMRDVEPTAGIYIRKD</sequence>
<dbReference type="GO" id="GO:0004386">
    <property type="term" value="F:helicase activity"/>
    <property type="evidence" value="ECO:0007669"/>
    <property type="project" value="UniProtKB-KW"/>
</dbReference>
<dbReference type="Gene3D" id="3.40.50.300">
    <property type="entry name" value="P-loop containing nucleotide triphosphate hydrolases"/>
    <property type="match status" value="1"/>
</dbReference>
<feature type="domain" description="Helicase C-terminal" evidence="1">
    <location>
        <begin position="858"/>
        <end position="944"/>
    </location>
</feature>
<keyword evidence="2" id="KW-0547">Nucleotide-binding</keyword>
<evidence type="ECO:0000313" key="3">
    <source>
        <dbReference type="Proteomes" id="UP001303324"/>
    </source>
</evidence>
<evidence type="ECO:0000313" key="2">
    <source>
        <dbReference type="EMBL" id="WNF24834.1"/>
    </source>
</evidence>
<gene>
    <name evidence="2" type="primary">drmA</name>
    <name evidence="2" type="ORF">RH061_10250</name>
</gene>
<organism evidence="2 3">
    <name type="scientific">Mesobacillus jeotgali</name>
    <dbReference type="NCBI Taxonomy" id="129985"/>
    <lineage>
        <taxon>Bacteria</taxon>
        <taxon>Bacillati</taxon>
        <taxon>Bacillota</taxon>
        <taxon>Bacilli</taxon>
        <taxon>Bacillales</taxon>
        <taxon>Bacillaceae</taxon>
        <taxon>Mesobacillus</taxon>
    </lineage>
</organism>
<dbReference type="Proteomes" id="UP001303324">
    <property type="component" value="Chromosome"/>
</dbReference>
<dbReference type="RefSeq" id="WP_311075833.1">
    <property type="nucleotide sequence ID" value="NZ_CP134494.1"/>
</dbReference>
<evidence type="ECO:0000259" key="1">
    <source>
        <dbReference type="SMART" id="SM00490"/>
    </source>
</evidence>
<dbReference type="CDD" id="cd18785">
    <property type="entry name" value="SF2_C"/>
    <property type="match status" value="1"/>
</dbReference>
<dbReference type="InterPro" id="IPR027417">
    <property type="entry name" value="P-loop_NTPase"/>
</dbReference>
<dbReference type="EMBL" id="CP134494">
    <property type="protein sequence ID" value="WNF24834.1"/>
    <property type="molecule type" value="Genomic_DNA"/>
</dbReference>
<keyword evidence="2" id="KW-0347">Helicase</keyword>
<proteinExistence type="predicted"/>
<accession>A0ABY9VLJ2</accession>
<protein>
    <submittedName>
        <fullName evidence="2">DISARM system helicase DrmA</fullName>
    </submittedName>
</protein>
<keyword evidence="3" id="KW-1185">Reference proteome</keyword>
<dbReference type="InterPro" id="IPR001650">
    <property type="entry name" value="Helicase_C-like"/>
</dbReference>